<evidence type="ECO:0000256" key="1">
    <source>
        <dbReference type="SAM" id="MobiDB-lite"/>
    </source>
</evidence>
<evidence type="ECO:0000313" key="3">
    <source>
        <dbReference type="Proteomes" id="UP001595075"/>
    </source>
</evidence>
<keyword evidence="3" id="KW-1185">Reference proteome</keyword>
<comment type="caution">
    <text evidence="2">The sequence shown here is derived from an EMBL/GenBank/DDBJ whole genome shotgun (WGS) entry which is preliminary data.</text>
</comment>
<dbReference type="PANTHER" id="PTHR40788:SF2">
    <property type="entry name" value="CLR5 DOMAIN-CONTAINING PROTEIN"/>
    <property type="match status" value="1"/>
</dbReference>
<name>A0ABR4CH94_9HELO</name>
<gene>
    <name evidence="2" type="ORF">VTL71DRAFT_15606</name>
</gene>
<dbReference type="Proteomes" id="UP001595075">
    <property type="component" value="Unassembled WGS sequence"/>
</dbReference>
<protein>
    <submittedName>
        <fullName evidence="2">Uncharacterized protein</fullName>
    </submittedName>
</protein>
<reference evidence="2 3" key="1">
    <citation type="journal article" date="2024" name="Commun. Biol.">
        <title>Comparative genomic analysis of thermophilic fungi reveals convergent evolutionary adaptations and gene losses.</title>
        <authorList>
            <person name="Steindorff A.S."/>
            <person name="Aguilar-Pontes M.V."/>
            <person name="Robinson A.J."/>
            <person name="Andreopoulos B."/>
            <person name="LaButti K."/>
            <person name="Kuo A."/>
            <person name="Mondo S."/>
            <person name="Riley R."/>
            <person name="Otillar R."/>
            <person name="Haridas S."/>
            <person name="Lipzen A."/>
            <person name="Grimwood J."/>
            <person name="Schmutz J."/>
            <person name="Clum A."/>
            <person name="Reid I.D."/>
            <person name="Moisan M.C."/>
            <person name="Butler G."/>
            <person name="Nguyen T.T.M."/>
            <person name="Dewar K."/>
            <person name="Conant G."/>
            <person name="Drula E."/>
            <person name="Henrissat B."/>
            <person name="Hansel C."/>
            <person name="Singer S."/>
            <person name="Hutchinson M.I."/>
            <person name="de Vries R.P."/>
            <person name="Natvig D.O."/>
            <person name="Powell A.J."/>
            <person name="Tsang A."/>
            <person name="Grigoriev I.V."/>
        </authorList>
    </citation>
    <scope>NUCLEOTIDE SEQUENCE [LARGE SCALE GENOMIC DNA]</scope>
    <source>
        <strain evidence="2 3">CBS 494.80</strain>
    </source>
</reference>
<feature type="region of interest" description="Disordered" evidence="1">
    <location>
        <begin position="728"/>
        <end position="747"/>
    </location>
</feature>
<proteinExistence type="predicted"/>
<evidence type="ECO:0000313" key="2">
    <source>
        <dbReference type="EMBL" id="KAL2069268.1"/>
    </source>
</evidence>
<dbReference type="PANTHER" id="PTHR40788">
    <property type="entry name" value="CLR5 DOMAIN-CONTAINING PROTEIN-RELATED"/>
    <property type="match status" value="1"/>
</dbReference>
<accession>A0ABR4CH94</accession>
<dbReference type="EMBL" id="JAZHXI010000008">
    <property type="protein sequence ID" value="KAL2069268.1"/>
    <property type="molecule type" value="Genomic_DNA"/>
</dbReference>
<organism evidence="2 3">
    <name type="scientific">Oculimacula yallundae</name>
    <dbReference type="NCBI Taxonomy" id="86028"/>
    <lineage>
        <taxon>Eukaryota</taxon>
        <taxon>Fungi</taxon>
        <taxon>Dikarya</taxon>
        <taxon>Ascomycota</taxon>
        <taxon>Pezizomycotina</taxon>
        <taxon>Leotiomycetes</taxon>
        <taxon>Helotiales</taxon>
        <taxon>Ploettnerulaceae</taxon>
        <taxon>Oculimacula</taxon>
    </lineage>
</organism>
<sequence>MDSEIPQPHKRLDSTTRKSFDFYPQVGSCSIGKACATCEQQSRTLENQRSNSQLQYGKASSLRMAKEDSKKLLHDAKTDLTYLREVVAQHGKRIKTMWEGITQVQRGSWLSSKCEQVPETRSDLLEASLNGHIWAKLSPKVKDAILMPWLSIESLVDDPKKFLALIHARTHFEPEAWVPFNKDQTAFAWQHGLLFDHYANYCIVLSGPRFGEIVPWTDEAHRWITCPYPRGMLILVAQSLIARFLRQAIENLLQSPSSLTSSPNPRVDHTKIMTDLITHREVSWSLYINQGLSDPRFDVDRMLQIVQSRFSQAHDELWLLQTDAAYLQYDIKECSKGVLYNNALLQNGNADKYIFLRLTVWTELFRKASVWRDILDEVKLFKETYDKYGTSLIPGEALPVELDRSLAFLELFLSKMIRGQVYRIGKSLPELEAFESCYIFDTSVPRAIQITLKEESRTAIFNKDQLFWAILTICHHESESIDMWGPATIFGFLWSLLESAPPENKSRVEQRLRDDLSSLANMQEMLASVRHFRPGAPIPLPEAYKLCSSRPAWRRKFESEKDTRETPIPILEDLRADIVGLENAPFPTGELSSSWLVEANKVRGFSKDLWSKARELIAWDFRGPHCRKYTKQEKNKDLRMLSFVRFPQHLEELKSERETVLNMARKGAVEKGRQNAPQLETSLTTGRFEVTLDFGIPAVNIFKGTAAQSVELGSKYLSLVTSTNIQNSPRQIPQGFEHGEERQPGRHSAPLVRELLANSTQNTSRLPGRNEKIQENTVSDKLTYPPMPTVYVKRKNVVVLQRLFPQGGVERQASALEWETFVQAFADARFIIATVDGSEVAFTSPGSDTLLSTDRMESPRSSVKFNCRV</sequence>